<proteinExistence type="predicted"/>
<evidence type="ECO:0000313" key="1">
    <source>
        <dbReference type="EMBL" id="KAK5628536.1"/>
    </source>
</evidence>
<comment type="caution">
    <text evidence="1">The sequence shown here is derived from an EMBL/GenBank/DDBJ whole genome shotgun (WGS) entry which is preliminary data.</text>
</comment>
<sequence length="92" mass="10250">MCQERRQQIKDVINPGPLLPDRCIILSKKLTRVDYEADSWRNDAVQELQRNSAGGKHHSCGREDVCYHSTLGAKLGNNLVKGIISGTMGDEL</sequence>
<dbReference type="Proteomes" id="UP001305414">
    <property type="component" value="Unassembled WGS sequence"/>
</dbReference>
<dbReference type="EMBL" id="JAWHQM010000008">
    <property type="protein sequence ID" value="KAK5628536.1"/>
    <property type="molecule type" value="Genomic_DNA"/>
</dbReference>
<evidence type="ECO:0000313" key="2">
    <source>
        <dbReference type="Proteomes" id="UP001305414"/>
    </source>
</evidence>
<protein>
    <submittedName>
        <fullName evidence="1">Uncharacterized protein</fullName>
    </submittedName>
</protein>
<organism evidence="1 2">
    <name type="scientific">Xylaria bambusicola</name>
    <dbReference type="NCBI Taxonomy" id="326684"/>
    <lineage>
        <taxon>Eukaryota</taxon>
        <taxon>Fungi</taxon>
        <taxon>Dikarya</taxon>
        <taxon>Ascomycota</taxon>
        <taxon>Pezizomycotina</taxon>
        <taxon>Sordariomycetes</taxon>
        <taxon>Xylariomycetidae</taxon>
        <taxon>Xylariales</taxon>
        <taxon>Xylariaceae</taxon>
        <taxon>Xylaria</taxon>
    </lineage>
</organism>
<gene>
    <name evidence="1" type="ORF">RRF57_004251</name>
</gene>
<keyword evidence="2" id="KW-1185">Reference proteome</keyword>
<name>A0AAN7Z8K7_9PEZI</name>
<reference evidence="1 2" key="1">
    <citation type="submission" date="2023-10" db="EMBL/GenBank/DDBJ databases">
        <title>Draft genome sequence of Xylaria bambusicola isolate GMP-LS, the root and basal stem rot pathogen of sugarcane in Indonesia.</title>
        <authorList>
            <person name="Selvaraj P."/>
            <person name="Muralishankar V."/>
            <person name="Muruganantham S."/>
            <person name="Sp S."/>
            <person name="Haryani S."/>
            <person name="Lau K.J.X."/>
            <person name="Naqvi N.I."/>
        </authorList>
    </citation>
    <scope>NUCLEOTIDE SEQUENCE [LARGE SCALE GENOMIC DNA]</scope>
    <source>
        <strain evidence="1">GMP-LS</strain>
    </source>
</reference>
<accession>A0AAN7Z8K7</accession>
<dbReference type="AlphaFoldDB" id="A0AAN7Z8K7"/>